<feature type="transmembrane region" description="Helical" evidence="7">
    <location>
        <begin position="304"/>
        <end position="325"/>
    </location>
</feature>
<dbReference type="GO" id="GO:0005886">
    <property type="term" value="C:plasma membrane"/>
    <property type="evidence" value="ECO:0007669"/>
    <property type="project" value="UniProtKB-SubCell"/>
</dbReference>
<reference evidence="9 10" key="1">
    <citation type="submission" date="2018-07" db="EMBL/GenBank/DDBJ databases">
        <title>High-quality-draft genome sequence of Gaiella occulta.</title>
        <authorList>
            <person name="Severino R."/>
            <person name="Froufe H.J.C."/>
            <person name="Rainey F.A."/>
            <person name="Barroso C."/>
            <person name="Albuquerque L."/>
            <person name="Lobo-Da-Cunha A."/>
            <person name="Da Costa M.S."/>
            <person name="Egas C."/>
        </authorList>
    </citation>
    <scope>NUCLEOTIDE SEQUENCE [LARGE SCALE GENOMIC DNA]</scope>
    <source>
        <strain evidence="9 10">F2-233</strain>
    </source>
</reference>
<dbReference type="Pfam" id="PF19300">
    <property type="entry name" value="BPD_transp_1_N"/>
    <property type="match status" value="1"/>
</dbReference>
<evidence type="ECO:0000256" key="5">
    <source>
        <dbReference type="ARBA" id="ARBA00022989"/>
    </source>
</evidence>
<dbReference type="AlphaFoldDB" id="A0A7M2YX90"/>
<dbReference type="PANTHER" id="PTHR43163:SF6">
    <property type="entry name" value="DIPEPTIDE TRANSPORT SYSTEM PERMEASE PROTEIN DPPB-RELATED"/>
    <property type="match status" value="1"/>
</dbReference>
<feature type="transmembrane region" description="Helical" evidence="7">
    <location>
        <begin position="27"/>
        <end position="48"/>
    </location>
</feature>
<dbReference type="SUPFAM" id="SSF161098">
    <property type="entry name" value="MetI-like"/>
    <property type="match status" value="1"/>
</dbReference>
<evidence type="ECO:0000256" key="4">
    <source>
        <dbReference type="ARBA" id="ARBA00022692"/>
    </source>
</evidence>
<reference evidence="10" key="2">
    <citation type="journal article" date="2019" name="MicrobiologyOpen">
        <title>High-quality draft genome sequence of Gaiella occulta isolated from a 150 meter deep mineral water borehole and comparison with the genome sequences of other deep-branching lineages of the phylum Actinobacteria.</title>
        <authorList>
            <person name="Severino R."/>
            <person name="Froufe H.J.C."/>
            <person name="Barroso C."/>
            <person name="Albuquerque L."/>
            <person name="Lobo-da-Cunha A."/>
            <person name="da Costa M.S."/>
            <person name="Egas C."/>
        </authorList>
    </citation>
    <scope>NUCLEOTIDE SEQUENCE [LARGE SCALE GENOMIC DNA]</scope>
    <source>
        <strain evidence="10">F2-233</strain>
    </source>
</reference>
<evidence type="ECO:0000256" key="3">
    <source>
        <dbReference type="ARBA" id="ARBA00022475"/>
    </source>
</evidence>
<dbReference type="PANTHER" id="PTHR43163">
    <property type="entry name" value="DIPEPTIDE TRANSPORT SYSTEM PERMEASE PROTEIN DPPB-RELATED"/>
    <property type="match status" value="1"/>
</dbReference>
<evidence type="ECO:0000256" key="7">
    <source>
        <dbReference type="RuleBase" id="RU363032"/>
    </source>
</evidence>
<accession>A0A7M2YX90</accession>
<feature type="transmembrane region" description="Helical" evidence="7">
    <location>
        <begin position="119"/>
        <end position="140"/>
    </location>
</feature>
<gene>
    <name evidence="9" type="ORF">Gocc_1504</name>
</gene>
<dbReference type="GO" id="GO:0055085">
    <property type="term" value="P:transmembrane transport"/>
    <property type="evidence" value="ECO:0007669"/>
    <property type="project" value="InterPro"/>
</dbReference>
<sequence>MHAPAATLSSSRPEESDPIARFLLKRLGLALATLFLLSVIVFAAAQLLPGDVGRNVLGPFASQQQVDRLNHELGVDRPIVVQYGDWISRFVRGDLGDSLQYKEPVWGLLGPALGNSLKLAAVAFVLLVPLSILGGVVAALRRGRLVDRMITITGLSLTSIPEFVTAIVLILMIGIWLKWLPVTATAPEGANIVTQVKYLLLPSLALVAVLFGYVARITRASVIEAVDADYTRTAYLKGLDGRHVMTRHVLRNSLLPTIAVVATQVGYLIGGLLVIEKLFNYNGIGQRIYVAAQNKDFVMLQDGVLIVGIVYLVATLLADILYSLLNPRIRFGGVE</sequence>
<evidence type="ECO:0000256" key="1">
    <source>
        <dbReference type="ARBA" id="ARBA00004651"/>
    </source>
</evidence>
<name>A0A7M2YX90_9ACTN</name>
<organism evidence="9 10">
    <name type="scientific">Gaiella occulta</name>
    <dbReference type="NCBI Taxonomy" id="1002870"/>
    <lineage>
        <taxon>Bacteria</taxon>
        <taxon>Bacillati</taxon>
        <taxon>Actinomycetota</taxon>
        <taxon>Thermoleophilia</taxon>
        <taxon>Gaiellales</taxon>
        <taxon>Gaiellaceae</taxon>
        <taxon>Gaiella</taxon>
    </lineage>
</organism>
<evidence type="ECO:0000256" key="6">
    <source>
        <dbReference type="ARBA" id="ARBA00023136"/>
    </source>
</evidence>
<feature type="transmembrane region" description="Helical" evidence="7">
    <location>
        <begin position="254"/>
        <end position="275"/>
    </location>
</feature>
<comment type="caution">
    <text evidence="9">The sequence shown here is derived from an EMBL/GenBank/DDBJ whole genome shotgun (WGS) entry which is preliminary data.</text>
</comment>
<evidence type="ECO:0000259" key="8">
    <source>
        <dbReference type="PROSITE" id="PS50928"/>
    </source>
</evidence>
<evidence type="ECO:0000313" key="10">
    <source>
        <dbReference type="Proteomes" id="UP000254134"/>
    </source>
</evidence>
<dbReference type="InterPro" id="IPR045621">
    <property type="entry name" value="BPD_transp_1_N"/>
</dbReference>
<evidence type="ECO:0000313" key="9">
    <source>
        <dbReference type="EMBL" id="RDI74615.1"/>
    </source>
</evidence>
<feature type="domain" description="ABC transmembrane type-1" evidence="8">
    <location>
        <begin position="113"/>
        <end position="322"/>
    </location>
</feature>
<comment type="similarity">
    <text evidence="7">Belongs to the binding-protein-dependent transport system permease family.</text>
</comment>
<keyword evidence="3" id="KW-1003">Cell membrane</keyword>
<dbReference type="InterPro" id="IPR000515">
    <property type="entry name" value="MetI-like"/>
</dbReference>
<feature type="transmembrane region" description="Helical" evidence="7">
    <location>
        <begin position="196"/>
        <end position="215"/>
    </location>
</feature>
<dbReference type="EMBL" id="QQZY01000003">
    <property type="protein sequence ID" value="RDI74615.1"/>
    <property type="molecule type" value="Genomic_DNA"/>
</dbReference>
<feature type="transmembrane region" description="Helical" evidence="7">
    <location>
        <begin position="152"/>
        <end position="176"/>
    </location>
</feature>
<keyword evidence="6 7" id="KW-0472">Membrane</keyword>
<comment type="subcellular location">
    <subcellularLocation>
        <location evidence="1 7">Cell membrane</location>
        <topology evidence="1 7">Multi-pass membrane protein</topology>
    </subcellularLocation>
</comment>
<evidence type="ECO:0000256" key="2">
    <source>
        <dbReference type="ARBA" id="ARBA00022448"/>
    </source>
</evidence>
<dbReference type="Pfam" id="PF00528">
    <property type="entry name" value="BPD_transp_1"/>
    <property type="match status" value="1"/>
</dbReference>
<protein>
    <submittedName>
        <fullName evidence="9">ABC-type dipeptide/oligopeptide/nickel transport system permease component</fullName>
    </submittedName>
</protein>
<keyword evidence="2 7" id="KW-0813">Transport</keyword>
<proteinExistence type="inferred from homology"/>
<dbReference type="PROSITE" id="PS50928">
    <property type="entry name" value="ABC_TM1"/>
    <property type="match status" value="1"/>
</dbReference>
<dbReference type="Gene3D" id="1.10.3720.10">
    <property type="entry name" value="MetI-like"/>
    <property type="match status" value="1"/>
</dbReference>
<keyword evidence="4 7" id="KW-0812">Transmembrane</keyword>
<keyword evidence="10" id="KW-1185">Reference proteome</keyword>
<dbReference type="InterPro" id="IPR035906">
    <property type="entry name" value="MetI-like_sf"/>
</dbReference>
<dbReference type="RefSeq" id="WP_181813462.1">
    <property type="nucleotide sequence ID" value="NZ_QQZY01000003.1"/>
</dbReference>
<dbReference type="Proteomes" id="UP000254134">
    <property type="component" value="Unassembled WGS sequence"/>
</dbReference>
<keyword evidence="5 7" id="KW-1133">Transmembrane helix</keyword>